<sequence length="122" mass="13705">MVKKKAEIIEHKTVDLRKNVVADMKKLGTYKKEYDIVISIYCDLLTQYHKATQEFVASNYKYETETAAGGTKKSAIVATLENLRKDILAYSDRLCLNPKSLESVTVEDNKKSVLASVLSGLE</sequence>
<evidence type="ECO:0000313" key="1">
    <source>
        <dbReference type="EMBL" id="MDN4609132.1"/>
    </source>
</evidence>
<organism evidence="1 2">
    <name type="scientific">Sporosarcina highlanderae</name>
    <dbReference type="NCBI Taxonomy" id="3035916"/>
    <lineage>
        <taxon>Bacteria</taxon>
        <taxon>Bacillati</taxon>
        <taxon>Bacillota</taxon>
        <taxon>Bacilli</taxon>
        <taxon>Bacillales</taxon>
        <taxon>Caryophanaceae</taxon>
        <taxon>Sporosarcina</taxon>
    </lineage>
</organism>
<keyword evidence="2" id="KW-1185">Reference proteome</keyword>
<accession>A0ABT8JW22</accession>
<evidence type="ECO:0000313" key="2">
    <source>
        <dbReference type="Proteomes" id="UP001175097"/>
    </source>
</evidence>
<proteinExistence type="predicted"/>
<reference evidence="1" key="1">
    <citation type="submission" date="2023-03" db="EMBL/GenBank/DDBJ databases">
        <title>MT1 and MT2 Draft Genomes of Novel Species.</title>
        <authorList>
            <person name="Venkateswaran K."/>
        </authorList>
    </citation>
    <scope>NUCLEOTIDE SEQUENCE</scope>
    <source>
        <strain evidence="1">F6_3S_P_2</strain>
    </source>
</reference>
<gene>
    <name evidence="1" type="ORF">P5G49_16845</name>
</gene>
<dbReference type="InterPro" id="IPR006448">
    <property type="entry name" value="Phage_term_ssu_P27"/>
</dbReference>
<name>A0ABT8JW22_9BACL</name>
<comment type="caution">
    <text evidence="1">The sequence shown here is derived from an EMBL/GenBank/DDBJ whole genome shotgun (WGS) entry which is preliminary data.</text>
</comment>
<dbReference type="RefSeq" id="WP_301245721.1">
    <property type="nucleotide sequence ID" value="NZ_JAROCC010000020.1"/>
</dbReference>
<dbReference type="Pfam" id="PF05119">
    <property type="entry name" value="Terminase_4"/>
    <property type="match status" value="1"/>
</dbReference>
<dbReference type="EMBL" id="JAROCC010000020">
    <property type="protein sequence ID" value="MDN4609132.1"/>
    <property type="molecule type" value="Genomic_DNA"/>
</dbReference>
<dbReference type="Proteomes" id="UP001175097">
    <property type="component" value="Unassembled WGS sequence"/>
</dbReference>
<protein>
    <submittedName>
        <fullName evidence="1">P27 family phage terminase small subunit</fullName>
    </submittedName>
</protein>